<dbReference type="AlphaFoldDB" id="A0A2X5R613"/>
<protein>
    <submittedName>
        <fullName evidence="1">Uncharacterized protein</fullName>
    </submittedName>
</protein>
<proteinExistence type="predicted"/>
<dbReference type="EMBL" id="LS483499">
    <property type="protein sequence ID" value="SQK74035.1"/>
    <property type="molecule type" value="Genomic_DNA"/>
</dbReference>
<sequence>MSWQQRLTQELQQQRNAGLWRTRLPVTPLAGGRVRAGRRNFTISHPMIISD</sequence>
<evidence type="ECO:0000313" key="1">
    <source>
        <dbReference type="EMBL" id="SQK74035.1"/>
    </source>
</evidence>
<organism evidence="1 2">
    <name type="scientific">Tatumella ptyseos</name>
    <dbReference type="NCBI Taxonomy" id="82987"/>
    <lineage>
        <taxon>Bacteria</taxon>
        <taxon>Pseudomonadati</taxon>
        <taxon>Pseudomonadota</taxon>
        <taxon>Gammaproteobacteria</taxon>
        <taxon>Enterobacterales</taxon>
        <taxon>Erwiniaceae</taxon>
        <taxon>Tatumella</taxon>
    </lineage>
</organism>
<accession>A0A2X5R613</accession>
<gene>
    <name evidence="1" type="ORF">NCTC11468_01254</name>
</gene>
<reference evidence="1 2" key="1">
    <citation type="submission" date="2018-06" db="EMBL/GenBank/DDBJ databases">
        <authorList>
            <consortium name="Pathogen Informatics"/>
            <person name="Doyle S."/>
        </authorList>
    </citation>
    <scope>NUCLEOTIDE SEQUENCE [LARGE SCALE GENOMIC DNA]</scope>
    <source>
        <strain evidence="1 2">NCTC11468</strain>
    </source>
</reference>
<dbReference type="Proteomes" id="UP000248758">
    <property type="component" value="Chromosome 1"/>
</dbReference>
<dbReference type="KEGG" id="tpty:NCTC11468_01254"/>
<evidence type="ECO:0000313" key="2">
    <source>
        <dbReference type="Proteomes" id="UP000248758"/>
    </source>
</evidence>
<name>A0A2X5R613_9GAMM</name>